<comment type="caution">
    <text evidence="6">The sequence shown here is derived from an EMBL/GenBank/DDBJ whole genome shotgun (WGS) entry which is preliminary data.</text>
</comment>
<evidence type="ECO:0000256" key="1">
    <source>
        <dbReference type="ARBA" id="ARBA00023015"/>
    </source>
</evidence>
<name>A0ABR8MLN9_9ACTN</name>
<dbReference type="Gene3D" id="1.10.10.60">
    <property type="entry name" value="Homeodomain-like"/>
    <property type="match status" value="1"/>
</dbReference>
<dbReference type="PANTHER" id="PTHR30055">
    <property type="entry name" value="HTH-TYPE TRANSCRIPTIONAL REGULATOR RUTR"/>
    <property type="match status" value="1"/>
</dbReference>
<keyword evidence="1" id="KW-0805">Transcription regulation</keyword>
<evidence type="ECO:0000313" key="6">
    <source>
        <dbReference type="EMBL" id="MBD3916186.1"/>
    </source>
</evidence>
<feature type="domain" description="HTH tetR-type" evidence="5">
    <location>
        <begin position="16"/>
        <end position="76"/>
    </location>
</feature>
<dbReference type="Pfam" id="PF02909">
    <property type="entry name" value="TetR_C_1"/>
    <property type="match status" value="1"/>
</dbReference>
<evidence type="ECO:0000256" key="2">
    <source>
        <dbReference type="ARBA" id="ARBA00023125"/>
    </source>
</evidence>
<dbReference type="SUPFAM" id="SSF46689">
    <property type="entry name" value="Homeodomain-like"/>
    <property type="match status" value="1"/>
</dbReference>
<dbReference type="RefSeq" id="WP_191200497.1">
    <property type="nucleotide sequence ID" value="NZ_BAAAPA010000006.1"/>
</dbReference>
<dbReference type="InterPro" id="IPR050109">
    <property type="entry name" value="HTH-type_TetR-like_transc_reg"/>
</dbReference>
<evidence type="ECO:0000256" key="3">
    <source>
        <dbReference type="ARBA" id="ARBA00023163"/>
    </source>
</evidence>
<evidence type="ECO:0000259" key="5">
    <source>
        <dbReference type="PROSITE" id="PS50977"/>
    </source>
</evidence>
<organism evidence="6 7">
    <name type="scientific">Nocardioides hwasunensis</name>
    <dbReference type="NCBI Taxonomy" id="397258"/>
    <lineage>
        <taxon>Bacteria</taxon>
        <taxon>Bacillati</taxon>
        <taxon>Actinomycetota</taxon>
        <taxon>Actinomycetes</taxon>
        <taxon>Propionibacteriales</taxon>
        <taxon>Nocardioidaceae</taxon>
        <taxon>Nocardioides</taxon>
    </lineage>
</organism>
<dbReference type="PANTHER" id="PTHR30055:SF151">
    <property type="entry name" value="TRANSCRIPTIONAL REGULATORY PROTEIN"/>
    <property type="match status" value="1"/>
</dbReference>
<dbReference type="PROSITE" id="PS50977">
    <property type="entry name" value="HTH_TETR_2"/>
    <property type="match status" value="1"/>
</dbReference>
<dbReference type="Gene3D" id="1.10.357.10">
    <property type="entry name" value="Tetracycline Repressor, domain 2"/>
    <property type="match status" value="1"/>
</dbReference>
<gene>
    <name evidence="6" type="ORF">IEZ25_16320</name>
</gene>
<keyword evidence="3" id="KW-0804">Transcription</keyword>
<evidence type="ECO:0000313" key="7">
    <source>
        <dbReference type="Proteomes" id="UP000649289"/>
    </source>
</evidence>
<feature type="DNA-binding region" description="H-T-H motif" evidence="4">
    <location>
        <begin position="39"/>
        <end position="58"/>
    </location>
</feature>
<reference evidence="6 7" key="1">
    <citation type="submission" date="2020-09" db="EMBL/GenBank/DDBJ databases">
        <title>novel species in genus Nocardioides.</title>
        <authorList>
            <person name="Zhang G."/>
        </authorList>
    </citation>
    <scope>NUCLEOTIDE SEQUENCE [LARGE SCALE GENOMIC DNA]</scope>
    <source>
        <strain evidence="6 7">19197</strain>
    </source>
</reference>
<dbReference type="InterPro" id="IPR009057">
    <property type="entry name" value="Homeodomain-like_sf"/>
</dbReference>
<dbReference type="SUPFAM" id="SSF48498">
    <property type="entry name" value="Tetracyclin repressor-like, C-terminal domain"/>
    <property type="match status" value="1"/>
</dbReference>
<dbReference type="Proteomes" id="UP000649289">
    <property type="component" value="Unassembled WGS sequence"/>
</dbReference>
<protein>
    <submittedName>
        <fullName evidence="6">TetR/AcrR family transcriptional regulator C-terminal domain-containing protein</fullName>
    </submittedName>
</protein>
<evidence type="ECO:0000256" key="4">
    <source>
        <dbReference type="PROSITE-ProRule" id="PRU00335"/>
    </source>
</evidence>
<sequence length="233" mass="25301">MAGERAGRGGGRRRAAHSMEAVISEAVALLDEAGDSALTFRALAARLGGGAASIYWYVANKDELLDRASDHVVAQVLVDTEDFHGSEDPIDDLRAIAVALFGAITVRPWLGAYFMRDTGVQPNALALYERLGQQVLRLDLTPRQSFHAVSAVMGFVVGIAADLGQKPPQEVVDGSVERDEHIERFADQWRSLDPAEFPFVHHIADEFAGHDDTEQFRAGLDLLLAGLRLQADA</sequence>
<dbReference type="Pfam" id="PF00440">
    <property type="entry name" value="TetR_N"/>
    <property type="match status" value="1"/>
</dbReference>
<dbReference type="InterPro" id="IPR036271">
    <property type="entry name" value="Tet_transcr_reg_TetR-rel_C_sf"/>
</dbReference>
<dbReference type="InterPro" id="IPR001647">
    <property type="entry name" value="HTH_TetR"/>
</dbReference>
<dbReference type="InterPro" id="IPR004111">
    <property type="entry name" value="Repressor_TetR_C"/>
</dbReference>
<accession>A0ABR8MLN9</accession>
<proteinExistence type="predicted"/>
<dbReference type="EMBL" id="JACXYY010000006">
    <property type="protein sequence ID" value="MBD3916186.1"/>
    <property type="molecule type" value="Genomic_DNA"/>
</dbReference>
<keyword evidence="2 4" id="KW-0238">DNA-binding</keyword>
<keyword evidence="7" id="KW-1185">Reference proteome</keyword>